<evidence type="ECO:0000313" key="1">
    <source>
        <dbReference type="EMBL" id="EIG54445.1"/>
    </source>
</evidence>
<dbReference type="EMBL" id="JH600068">
    <property type="protein sequence ID" value="EIG54445.1"/>
    <property type="molecule type" value="Genomic_DNA"/>
</dbReference>
<accession>I2Q3T9</accession>
<dbReference type="OrthoDB" id="5458739at2"/>
<reference evidence="1" key="1">
    <citation type="submission" date="2011-11" db="EMBL/GenBank/DDBJ databases">
        <title>Improved High-Quality Draft sequence of Desulfovibrio sp. U5L.</title>
        <authorList>
            <consortium name="US DOE Joint Genome Institute"/>
            <person name="Lucas S."/>
            <person name="Han J."/>
            <person name="Lapidus A."/>
            <person name="Cheng J.-F."/>
            <person name="Goodwin L."/>
            <person name="Pitluck S."/>
            <person name="Peters L."/>
            <person name="Ovchinnikova G."/>
            <person name="Held B."/>
            <person name="Detter J.C."/>
            <person name="Han C."/>
            <person name="Tapia R."/>
            <person name="Land M."/>
            <person name="Hauser L."/>
            <person name="Kyrpides N."/>
            <person name="Ivanova N."/>
            <person name="Pagani I."/>
            <person name="Gabster J."/>
            <person name="Walker C."/>
            <person name="Stolyar S."/>
            <person name="Stahl D."/>
            <person name="Arkin A."/>
            <person name="Dehal P."/>
            <person name="Hazen T."/>
            <person name="Woyke T."/>
        </authorList>
    </citation>
    <scope>NUCLEOTIDE SEQUENCE [LARGE SCALE GENOMIC DNA]</scope>
    <source>
        <strain evidence="1">U5L</strain>
    </source>
</reference>
<proteinExistence type="predicted"/>
<dbReference type="HOGENOM" id="CLU_2584085_0_0_7"/>
<protein>
    <submittedName>
        <fullName evidence="1">Uncharacterized protein</fullName>
    </submittedName>
</protein>
<name>I2Q3T9_9BACT</name>
<dbReference type="eggNOG" id="ENOG5031IUD">
    <property type="taxonomic scope" value="Bacteria"/>
</dbReference>
<dbReference type="AlphaFoldDB" id="I2Q3T9"/>
<sequence>MKIDDPKRLSVTAKMADAKELCLARLRAVPRERRDSVADAIMALAEPEWWERRQKGADVFLLILELRKSEALQIIQEATK</sequence>
<organism evidence="1">
    <name type="scientific">Desulfovibrio sp. U5L</name>
    <dbReference type="NCBI Taxonomy" id="596152"/>
    <lineage>
        <taxon>Bacteria</taxon>
        <taxon>Pseudomonadati</taxon>
        <taxon>Thermodesulfobacteriota</taxon>
        <taxon>Desulfovibrionia</taxon>
        <taxon>Desulfovibrionales</taxon>
        <taxon>Desulfovibrionaceae</taxon>
        <taxon>Desulfovibrio</taxon>
    </lineage>
</organism>
<gene>
    <name evidence="1" type="ORF">DesU5LDRAFT_2800</name>
</gene>